<keyword evidence="3" id="KW-0804">Transcription</keyword>
<accession>A0ABD1S5T4</accession>
<sequence>MATSVFMVSDHNTNTNPQTSIHLPEDHDHQPIRRSTGRRKPKGNEAMGQKKKKPQRGMGVAQLERLREQEGCKNPTNQTLSINPASFSNLTVMNPNSLPVQYAKLGGFGTVNGGVGQLGLNQNQSLFGFQEQIGNSSVLVSNHFQVDPFGVGGSNLSFGLKNASENSKELSSTPNSVKCYYEHCNVCHKKKRVNGEILGCSRAKSGMYMQMPPIGNCDFLGLNVGDNQSINQENQEEGIQAPIVPLAGYSVRNCQPGVEVVAFHRKGNSSSGNGTVLMEYDFFPGNGGSRSTYNNELALMNLGGNSEPSSQGGETSSSIDLSLKLSY</sequence>
<evidence type="ECO:0000256" key="1">
    <source>
        <dbReference type="ARBA" id="ARBA00022491"/>
    </source>
</evidence>
<keyword evidence="2" id="KW-0805">Transcription regulation</keyword>
<keyword evidence="1" id="KW-0678">Repressor</keyword>
<organism evidence="5 6">
    <name type="scientific">Forsythia ovata</name>
    <dbReference type="NCBI Taxonomy" id="205694"/>
    <lineage>
        <taxon>Eukaryota</taxon>
        <taxon>Viridiplantae</taxon>
        <taxon>Streptophyta</taxon>
        <taxon>Embryophyta</taxon>
        <taxon>Tracheophyta</taxon>
        <taxon>Spermatophyta</taxon>
        <taxon>Magnoliopsida</taxon>
        <taxon>eudicotyledons</taxon>
        <taxon>Gunneridae</taxon>
        <taxon>Pentapetalae</taxon>
        <taxon>asterids</taxon>
        <taxon>lamiids</taxon>
        <taxon>Lamiales</taxon>
        <taxon>Oleaceae</taxon>
        <taxon>Forsythieae</taxon>
        <taxon>Forsythia</taxon>
    </lineage>
</organism>
<name>A0ABD1S5T4_9LAMI</name>
<dbReference type="InterPro" id="IPR040356">
    <property type="entry name" value="SPEAR"/>
</dbReference>
<dbReference type="InterPro" id="IPR014855">
    <property type="entry name" value="NOZZLE"/>
</dbReference>
<evidence type="ECO:0000313" key="5">
    <source>
        <dbReference type="EMBL" id="KAL2496090.1"/>
    </source>
</evidence>
<comment type="caution">
    <text evidence="5">The sequence shown here is derived from an EMBL/GenBank/DDBJ whole genome shotgun (WGS) entry which is preliminary data.</text>
</comment>
<feature type="region of interest" description="Disordered" evidence="4">
    <location>
        <begin position="1"/>
        <end position="60"/>
    </location>
</feature>
<feature type="compositionally biased region" description="Polar residues" evidence="4">
    <location>
        <begin position="303"/>
        <end position="320"/>
    </location>
</feature>
<evidence type="ECO:0000313" key="6">
    <source>
        <dbReference type="Proteomes" id="UP001604277"/>
    </source>
</evidence>
<protein>
    <submittedName>
        <fullName evidence="5">Sporocyteless (SPL)</fullName>
    </submittedName>
</protein>
<dbReference type="Proteomes" id="UP001604277">
    <property type="component" value="Unassembled WGS sequence"/>
</dbReference>
<dbReference type="Pfam" id="PF08744">
    <property type="entry name" value="NOZZLE"/>
    <property type="match status" value="1"/>
</dbReference>
<feature type="compositionally biased region" description="Polar residues" evidence="4">
    <location>
        <begin position="10"/>
        <end position="21"/>
    </location>
</feature>
<gene>
    <name evidence="5" type="ORF">Fot_39847</name>
</gene>
<keyword evidence="6" id="KW-1185">Reference proteome</keyword>
<evidence type="ECO:0000256" key="4">
    <source>
        <dbReference type="SAM" id="MobiDB-lite"/>
    </source>
</evidence>
<dbReference type="EMBL" id="JBFOLJ010000011">
    <property type="protein sequence ID" value="KAL2496090.1"/>
    <property type="molecule type" value="Genomic_DNA"/>
</dbReference>
<reference evidence="6" key="1">
    <citation type="submission" date="2024-07" db="EMBL/GenBank/DDBJ databases">
        <title>Two chromosome-level genome assemblies of Korean endemic species Abeliophyllum distichum and Forsythia ovata (Oleaceae).</title>
        <authorList>
            <person name="Jang H."/>
        </authorList>
    </citation>
    <scope>NUCLEOTIDE SEQUENCE [LARGE SCALE GENOMIC DNA]</scope>
</reference>
<dbReference type="AlphaFoldDB" id="A0ABD1S5T4"/>
<evidence type="ECO:0000256" key="2">
    <source>
        <dbReference type="ARBA" id="ARBA00023015"/>
    </source>
</evidence>
<proteinExistence type="predicted"/>
<dbReference type="PANTHER" id="PTHR33388">
    <property type="entry name" value="OS01G0212500 PROTEIN"/>
    <property type="match status" value="1"/>
</dbReference>
<feature type="region of interest" description="Disordered" evidence="4">
    <location>
        <begin position="303"/>
        <end position="327"/>
    </location>
</feature>
<dbReference type="PANTHER" id="PTHR33388:SF2">
    <property type="entry name" value="PROTEIN SPOROCYTELESS"/>
    <property type="match status" value="1"/>
</dbReference>
<evidence type="ECO:0000256" key="3">
    <source>
        <dbReference type="ARBA" id="ARBA00023163"/>
    </source>
</evidence>